<evidence type="ECO:0000313" key="2">
    <source>
        <dbReference type="Proteomes" id="UP000807769"/>
    </source>
</evidence>
<name>A0A9P7JE16_9AGAM</name>
<evidence type="ECO:0000313" key="1">
    <source>
        <dbReference type="EMBL" id="KAG1817106.1"/>
    </source>
</evidence>
<dbReference type="OrthoDB" id="2678811at2759"/>
<keyword evidence="2" id="KW-1185">Reference proteome</keyword>
<proteinExistence type="predicted"/>
<reference evidence="1" key="1">
    <citation type="journal article" date="2020" name="New Phytol.">
        <title>Comparative genomics reveals dynamic genome evolution in host specialist ectomycorrhizal fungi.</title>
        <authorList>
            <person name="Lofgren L.A."/>
            <person name="Nguyen N.H."/>
            <person name="Vilgalys R."/>
            <person name="Ruytinx J."/>
            <person name="Liao H.L."/>
            <person name="Branco S."/>
            <person name="Kuo A."/>
            <person name="LaButti K."/>
            <person name="Lipzen A."/>
            <person name="Andreopoulos W."/>
            <person name="Pangilinan J."/>
            <person name="Riley R."/>
            <person name="Hundley H."/>
            <person name="Na H."/>
            <person name="Barry K."/>
            <person name="Grigoriev I.V."/>
            <person name="Stajich J.E."/>
            <person name="Kennedy P.G."/>
        </authorList>
    </citation>
    <scope>NUCLEOTIDE SEQUENCE</scope>
    <source>
        <strain evidence="1">MN1</strain>
    </source>
</reference>
<dbReference type="GeneID" id="64634083"/>
<organism evidence="1 2">
    <name type="scientific">Suillus subaureus</name>
    <dbReference type="NCBI Taxonomy" id="48587"/>
    <lineage>
        <taxon>Eukaryota</taxon>
        <taxon>Fungi</taxon>
        <taxon>Dikarya</taxon>
        <taxon>Basidiomycota</taxon>
        <taxon>Agaricomycotina</taxon>
        <taxon>Agaricomycetes</taxon>
        <taxon>Agaricomycetidae</taxon>
        <taxon>Boletales</taxon>
        <taxon>Suillineae</taxon>
        <taxon>Suillaceae</taxon>
        <taxon>Suillus</taxon>
    </lineage>
</organism>
<dbReference type="RefSeq" id="XP_041193525.1">
    <property type="nucleotide sequence ID" value="XM_041340067.1"/>
</dbReference>
<dbReference type="AlphaFoldDB" id="A0A9P7JE16"/>
<dbReference type="EMBL" id="JABBWG010000014">
    <property type="protein sequence ID" value="KAG1817106.1"/>
    <property type="molecule type" value="Genomic_DNA"/>
</dbReference>
<sequence length="116" mass="13466">MPVLGTWRGLERIAEEAYGPYKVLNTLKDTHMSAAQFAVLIEIIARFAPMYTPMYECLWFTLLFFSVVRDETGSKEYPSKDIDERGKQLGMIQASPDPRGDEETVKYHYRRRIAQL</sequence>
<accession>A0A9P7JE16</accession>
<dbReference type="Proteomes" id="UP000807769">
    <property type="component" value="Unassembled WGS sequence"/>
</dbReference>
<comment type="caution">
    <text evidence="1">The sequence shown here is derived from an EMBL/GenBank/DDBJ whole genome shotgun (WGS) entry which is preliminary data.</text>
</comment>
<protein>
    <submittedName>
        <fullName evidence="1">Uncharacterized protein</fullName>
    </submittedName>
</protein>
<gene>
    <name evidence="1" type="ORF">BJ212DRAFT_1480340</name>
</gene>